<dbReference type="Proteomes" id="UP000095728">
    <property type="component" value="Unassembled WGS sequence"/>
</dbReference>
<proteinExistence type="predicted"/>
<evidence type="ECO:0000313" key="3">
    <source>
        <dbReference type="Proteomes" id="UP000095728"/>
    </source>
</evidence>
<dbReference type="Gene3D" id="1.20.120.160">
    <property type="entry name" value="HPT domain"/>
    <property type="match status" value="1"/>
</dbReference>
<reference evidence="3" key="1">
    <citation type="journal article" date="2016" name="Genome Announc.">
        <title>Genome sequences of three species of Hanseniaspora isolated from spontaneous wine fermentations.</title>
        <authorList>
            <person name="Sternes P.R."/>
            <person name="Lee D."/>
            <person name="Kutyna D.R."/>
            <person name="Borneman A.R."/>
        </authorList>
    </citation>
    <scope>NUCLEOTIDE SEQUENCE [LARGE SCALE GENOMIC DNA]</scope>
    <source>
        <strain evidence="3">AWRI3579</strain>
    </source>
</reference>
<dbReference type="SUPFAM" id="SSF47226">
    <property type="entry name" value="Histidine-containing phosphotransfer domain, HPT domain"/>
    <property type="match status" value="1"/>
</dbReference>
<dbReference type="GO" id="GO:0000160">
    <property type="term" value="P:phosphorelay signal transduction system"/>
    <property type="evidence" value="ECO:0007669"/>
    <property type="project" value="InterPro"/>
</dbReference>
<sequence length="180" mass="19765">MNALPNEIVNWDILNEIISMDEDDPGFSKELIIQYFEQANQTFGEIDELCTSTKKDLQSSAVVDDENNNNTNETIPNINKKLIELSNLGHFLKGSSSALGLTRIAFYCGLIQNAGKGKRNEVDITNNGNIDSSGGVQPASNNSTALQLISIIESSLKNARLEFDAAKKELQKHYGEDLDA</sequence>
<keyword evidence="1" id="KW-0175">Coiled coil</keyword>
<dbReference type="GO" id="GO:0005737">
    <property type="term" value="C:cytoplasm"/>
    <property type="evidence" value="ECO:0007669"/>
    <property type="project" value="TreeGrafter"/>
</dbReference>
<dbReference type="InterPro" id="IPR045871">
    <property type="entry name" value="AHP1-5/YPD1"/>
</dbReference>
<dbReference type="PANTHER" id="PTHR28242">
    <property type="entry name" value="PHOSPHORELAY INTERMEDIATE PROTEIN YPD1"/>
    <property type="match status" value="1"/>
</dbReference>
<dbReference type="InParanoid" id="A0A1E5RNX3"/>
<dbReference type="FunCoup" id="A0A1E5RNX3">
    <property type="interactions" value="131"/>
</dbReference>
<evidence type="ECO:0000313" key="2">
    <source>
        <dbReference type="EMBL" id="OEJ88585.1"/>
    </source>
</evidence>
<dbReference type="GO" id="GO:0043424">
    <property type="term" value="F:protein histidine kinase binding"/>
    <property type="evidence" value="ECO:0007669"/>
    <property type="project" value="InterPro"/>
</dbReference>
<dbReference type="GO" id="GO:0009927">
    <property type="term" value="F:histidine phosphotransfer kinase activity"/>
    <property type="evidence" value="ECO:0007669"/>
    <property type="project" value="InterPro"/>
</dbReference>
<accession>A0A1E5RNX3</accession>
<dbReference type="GO" id="GO:0005634">
    <property type="term" value="C:nucleus"/>
    <property type="evidence" value="ECO:0007669"/>
    <property type="project" value="TreeGrafter"/>
</dbReference>
<dbReference type="PANTHER" id="PTHR28242:SF52">
    <property type="entry name" value="PHOSPHORELAY INTERMEDIATE PROTEIN YPD1"/>
    <property type="match status" value="1"/>
</dbReference>
<dbReference type="STRING" id="56408.A0A1E5RNX3"/>
<evidence type="ECO:0000256" key="1">
    <source>
        <dbReference type="SAM" id="Coils"/>
    </source>
</evidence>
<dbReference type="AlphaFoldDB" id="A0A1E5RNX3"/>
<gene>
    <name evidence="2" type="ORF">AWRI3579_g599</name>
</gene>
<dbReference type="InterPro" id="IPR036641">
    <property type="entry name" value="HPT_dom_sf"/>
</dbReference>
<feature type="coiled-coil region" evidence="1">
    <location>
        <begin position="149"/>
        <end position="176"/>
    </location>
</feature>
<protein>
    <submittedName>
        <fullName evidence="2">Phosphorelay intermediate protein YPD1</fullName>
    </submittedName>
</protein>
<dbReference type="EMBL" id="LPNM01000005">
    <property type="protein sequence ID" value="OEJ88585.1"/>
    <property type="molecule type" value="Genomic_DNA"/>
</dbReference>
<name>A0A1E5RNX3_9ASCO</name>
<organism evidence="2 3">
    <name type="scientific">Hanseniaspora osmophila</name>
    <dbReference type="NCBI Taxonomy" id="56408"/>
    <lineage>
        <taxon>Eukaryota</taxon>
        <taxon>Fungi</taxon>
        <taxon>Dikarya</taxon>
        <taxon>Ascomycota</taxon>
        <taxon>Saccharomycotina</taxon>
        <taxon>Saccharomycetes</taxon>
        <taxon>Saccharomycodales</taxon>
        <taxon>Saccharomycodaceae</taxon>
        <taxon>Hanseniaspora</taxon>
    </lineage>
</organism>
<dbReference type="OrthoDB" id="1673781at2759"/>
<keyword evidence="3" id="KW-1185">Reference proteome</keyword>
<comment type="caution">
    <text evidence="2">The sequence shown here is derived from an EMBL/GenBank/DDBJ whole genome shotgun (WGS) entry which is preliminary data.</text>
</comment>